<keyword evidence="2" id="KW-1185">Reference proteome</keyword>
<dbReference type="EMBL" id="JACHIA010000013">
    <property type="protein sequence ID" value="MBB6072251.1"/>
    <property type="molecule type" value="Genomic_DNA"/>
</dbReference>
<dbReference type="Proteomes" id="UP000582837">
    <property type="component" value="Unassembled WGS sequence"/>
</dbReference>
<reference evidence="1 2" key="1">
    <citation type="submission" date="2020-08" db="EMBL/GenBank/DDBJ databases">
        <title>Genomic Encyclopedia of Type Strains, Phase IV (KMG-IV): sequencing the most valuable type-strain genomes for metagenomic binning, comparative biology and taxonomic classification.</title>
        <authorList>
            <person name="Goeker M."/>
        </authorList>
    </citation>
    <scope>NUCLEOTIDE SEQUENCE [LARGE SCALE GENOMIC DNA]</scope>
    <source>
        <strain evidence="1 2">DSM 29007</strain>
    </source>
</reference>
<proteinExistence type="predicted"/>
<comment type="caution">
    <text evidence="1">The sequence shown here is derived from an EMBL/GenBank/DDBJ whole genome shotgun (WGS) entry which is preliminary data.</text>
</comment>
<name>A0A841H2D0_9BACT</name>
<sequence length="146" mass="16129">MRLNADFLAYAHDGRLVLAAEARNRPSAGQRWAAEFRRNLLAGGVIPAAPFFLLALRDRFFLWRPQAADPMSPPDYEADADDVLRPYLVHLRHSLGSLGNDSFDMLVSLWLDDVVHGTAGEQPLWMTASGLDRELRGGTIAMAPAT</sequence>
<accession>A0A841H2D0</accession>
<gene>
    <name evidence="1" type="ORF">HNQ61_003913</name>
</gene>
<evidence type="ECO:0000313" key="1">
    <source>
        <dbReference type="EMBL" id="MBB6072251.1"/>
    </source>
</evidence>
<protein>
    <submittedName>
        <fullName evidence="1">Uncharacterized protein</fullName>
    </submittedName>
</protein>
<dbReference type="AlphaFoldDB" id="A0A841H2D0"/>
<organism evidence="1 2">
    <name type="scientific">Longimicrobium terrae</name>
    <dbReference type="NCBI Taxonomy" id="1639882"/>
    <lineage>
        <taxon>Bacteria</taxon>
        <taxon>Pseudomonadati</taxon>
        <taxon>Gemmatimonadota</taxon>
        <taxon>Longimicrobiia</taxon>
        <taxon>Longimicrobiales</taxon>
        <taxon>Longimicrobiaceae</taxon>
        <taxon>Longimicrobium</taxon>
    </lineage>
</organism>
<dbReference type="RefSeq" id="WP_170032043.1">
    <property type="nucleotide sequence ID" value="NZ_JABDTL010000001.1"/>
</dbReference>
<evidence type="ECO:0000313" key="2">
    <source>
        <dbReference type="Proteomes" id="UP000582837"/>
    </source>
</evidence>